<dbReference type="OrthoDB" id="3265734at2759"/>
<dbReference type="AlphaFoldDB" id="A0A9P5YM96"/>
<accession>A0A9P5YM96</accession>
<keyword evidence="2" id="KW-1185">Reference proteome</keyword>
<protein>
    <submittedName>
        <fullName evidence="1">Uncharacterized protein</fullName>
    </submittedName>
</protein>
<comment type="caution">
    <text evidence="1">The sequence shown here is derived from an EMBL/GenBank/DDBJ whole genome shotgun (WGS) entry which is preliminary data.</text>
</comment>
<sequence>MYGTIPPTNSAPVPTQVSYTMDNSTPMMYVTPTTDDVQYNQLFFQYFTLDATIPHTLVVTNIAQDAQFYVDYVGIVLPPT</sequence>
<organism evidence="1 2">
    <name type="scientific">Pholiota conissans</name>
    <dbReference type="NCBI Taxonomy" id="109636"/>
    <lineage>
        <taxon>Eukaryota</taxon>
        <taxon>Fungi</taxon>
        <taxon>Dikarya</taxon>
        <taxon>Basidiomycota</taxon>
        <taxon>Agaricomycotina</taxon>
        <taxon>Agaricomycetes</taxon>
        <taxon>Agaricomycetidae</taxon>
        <taxon>Agaricales</taxon>
        <taxon>Agaricineae</taxon>
        <taxon>Strophariaceae</taxon>
        <taxon>Pholiota</taxon>
    </lineage>
</organism>
<dbReference type="EMBL" id="MU155626">
    <property type="protein sequence ID" value="KAF9471762.1"/>
    <property type="molecule type" value="Genomic_DNA"/>
</dbReference>
<name>A0A9P5YM96_9AGAR</name>
<dbReference type="Proteomes" id="UP000807469">
    <property type="component" value="Unassembled WGS sequence"/>
</dbReference>
<proteinExistence type="predicted"/>
<evidence type="ECO:0000313" key="2">
    <source>
        <dbReference type="Proteomes" id="UP000807469"/>
    </source>
</evidence>
<evidence type="ECO:0000313" key="1">
    <source>
        <dbReference type="EMBL" id="KAF9471762.1"/>
    </source>
</evidence>
<reference evidence="1" key="1">
    <citation type="submission" date="2020-11" db="EMBL/GenBank/DDBJ databases">
        <authorList>
            <consortium name="DOE Joint Genome Institute"/>
            <person name="Ahrendt S."/>
            <person name="Riley R."/>
            <person name="Andreopoulos W."/>
            <person name="Labutti K."/>
            <person name="Pangilinan J."/>
            <person name="Ruiz-Duenas F.J."/>
            <person name="Barrasa J.M."/>
            <person name="Sanchez-Garcia M."/>
            <person name="Camarero S."/>
            <person name="Miyauchi S."/>
            <person name="Serrano A."/>
            <person name="Linde D."/>
            <person name="Babiker R."/>
            <person name="Drula E."/>
            <person name="Ayuso-Fernandez I."/>
            <person name="Pacheco R."/>
            <person name="Padilla G."/>
            <person name="Ferreira P."/>
            <person name="Barriuso J."/>
            <person name="Kellner H."/>
            <person name="Castanera R."/>
            <person name="Alfaro M."/>
            <person name="Ramirez L."/>
            <person name="Pisabarro A.G."/>
            <person name="Kuo A."/>
            <person name="Tritt A."/>
            <person name="Lipzen A."/>
            <person name="He G."/>
            <person name="Yan M."/>
            <person name="Ng V."/>
            <person name="Cullen D."/>
            <person name="Martin F."/>
            <person name="Rosso M.-N."/>
            <person name="Henrissat B."/>
            <person name="Hibbett D."/>
            <person name="Martinez A.T."/>
            <person name="Grigoriev I.V."/>
        </authorList>
    </citation>
    <scope>NUCLEOTIDE SEQUENCE</scope>
    <source>
        <strain evidence="1">CIRM-BRFM 674</strain>
    </source>
</reference>
<gene>
    <name evidence="1" type="ORF">BDN70DRAFT_531817</name>
</gene>